<comment type="caution">
    <text evidence="2">The sequence shown here is derived from an EMBL/GenBank/DDBJ whole genome shotgun (WGS) entry which is preliminary data.</text>
</comment>
<keyword evidence="3" id="KW-1185">Reference proteome</keyword>
<protein>
    <recommendedName>
        <fullName evidence="4">CBM1 domain-containing protein</fullName>
    </recommendedName>
</protein>
<gene>
    <name evidence="2" type="ORF">HGRIS_011989</name>
</gene>
<organism evidence="2 3">
    <name type="scientific">Hohenbuehelia grisea</name>
    <dbReference type="NCBI Taxonomy" id="104357"/>
    <lineage>
        <taxon>Eukaryota</taxon>
        <taxon>Fungi</taxon>
        <taxon>Dikarya</taxon>
        <taxon>Basidiomycota</taxon>
        <taxon>Agaricomycotina</taxon>
        <taxon>Agaricomycetes</taxon>
        <taxon>Agaricomycetidae</taxon>
        <taxon>Agaricales</taxon>
        <taxon>Pleurotineae</taxon>
        <taxon>Pleurotaceae</taxon>
        <taxon>Hohenbuehelia</taxon>
    </lineage>
</organism>
<dbReference type="EMBL" id="JASNQZ010000002">
    <property type="protein sequence ID" value="KAL0960365.1"/>
    <property type="molecule type" value="Genomic_DNA"/>
</dbReference>
<evidence type="ECO:0008006" key="4">
    <source>
        <dbReference type="Google" id="ProtNLM"/>
    </source>
</evidence>
<feature type="region of interest" description="Disordered" evidence="1">
    <location>
        <begin position="100"/>
        <end position="120"/>
    </location>
</feature>
<evidence type="ECO:0000256" key="1">
    <source>
        <dbReference type="SAM" id="MobiDB-lite"/>
    </source>
</evidence>
<dbReference type="Proteomes" id="UP001556367">
    <property type="component" value="Unassembled WGS sequence"/>
</dbReference>
<reference evidence="3" key="1">
    <citation type="submission" date="2024-06" db="EMBL/GenBank/DDBJ databases">
        <title>Multi-omics analyses provide insights into the biosynthesis of the anticancer antibiotic pleurotin in Hohenbuehelia grisea.</title>
        <authorList>
            <person name="Weaver J.A."/>
            <person name="Alberti F."/>
        </authorList>
    </citation>
    <scope>NUCLEOTIDE SEQUENCE [LARGE SCALE GENOMIC DNA]</scope>
    <source>
        <strain evidence="3">T-177</strain>
    </source>
</reference>
<proteinExistence type="predicted"/>
<name>A0ABR3JWR0_9AGAR</name>
<evidence type="ECO:0000313" key="3">
    <source>
        <dbReference type="Proteomes" id="UP001556367"/>
    </source>
</evidence>
<accession>A0ABR3JWR0</accession>
<feature type="compositionally biased region" description="Low complexity" evidence="1">
    <location>
        <begin position="100"/>
        <end position="116"/>
    </location>
</feature>
<evidence type="ECO:0000313" key="2">
    <source>
        <dbReference type="EMBL" id="KAL0960365.1"/>
    </source>
</evidence>
<sequence length="295" mass="30856">MYCRRMILAALDIQPYRSRKTLAQVQTDSDFISEPIFRAQARQSSRSAGRMVGLQDLLGELLEQRGSVFLAQDTTIMKMPMNFVVLGLFIALDGSAASTTTRTTTTGLPTTQASSTSDAGTTTCWTSEYPSLTATPTLTSSRTANPTSSCWTTYLTLTTTAPTPPPKVVVPTGGTCGGIGNGFPAGAACQAGSVCIHHDNYSATCVPINSLPAPIPRPPPQTPPGVSYIQPWGTCGGYGNNVPAGAVCINSYCVHHNDYDATCVPFSSLPSSTPSSTPSPSPSPSPPVVTRVICA</sequence>